<sequence length="91" mass="10590">TDVMVRCLKLLKEFKRNDHDDDEDEEVISKTVPPVDIVFERDMLTQTYDLSKSCSHASLDVVPEYLSRQMVCHVLREGSPVENVIQWDVPR</sequence>
<accession>A0ABQ9UL12</accession>
<evidence type="ECO:0000313" key="1">
    <source>
        <dbReference type="EMBL" id="KAK2097754.1"/>
    </source>
</evidence>
<protein>
    <submittedName>
        <fullName evidence="1">General transcription factor 3C polypeptide 1</fullName>
    </submittedName>
</protein>
<dbReference type="EMBL" id="JASSZA010000011">
    <property type="protein sequence ID" value="KAK2097754.1"/>
    <property type="molecule type" value="Genomic_DNA"/>
</dbReference>
<organism evidence="1 2">
    <name type="scientific">Saguinus oedipus</name>
    <name type="common">Cotton-top tamarin</name>
    <name type="synonym">Oedipomidas oedipus</name>
    <dbReference type="NCBI Taxonomy" id="9490"/>
    <lineage>
        <taxon>Eukaryota</taxon>
        <taxon>Metazoa</taxon>
        <taxon>Chordata</taxon>
        <taxon>Craniata</taxon>
        <taxon>Vertebrata</taxon>
        <taxon>Euteleostomi</taxon>
        <taxon>Mammalia</taxon>
        <taxon>Eutheria</taxon>
        <taxon>Euarchontoglires</taxon>
        <taxon>Primates</taxon>
        <taxon>Haplorrhini</taxon>
        <taxon>Platyrrhini</taxon>
        <taxon>Cebidae</taxon>
        <taxon>Callitrichinae</taxon>
        <taxon>Saguinus</taxon>
    </lineage>
</organism>
<gene>
    <name evidence="1" type="primary">GTF3C1_4</name>
    <name evidence="1" type="ORF">P7K49_023205</name>
</gene>
<name>A0ABQ9UL12_SAGOE</name>
<feature type="non-terminal residue" evidence="1">
    <location>
        <position position="91"/>
    </location>
</feature>
<evidence type="ECO:0000313" key="2">
    <source>
        <dbReference type="Proteomes" id="UP001266305"/>
    </source>
</evidence>
<proteinExistence type="predicted"/>
<dbReference type="Proteomes" id="UP001266305">
    <property type="component" value="Unassembled WGS sequence"/>
</dbReference>
<feature type="non-terminal residue" evidence="1">
    <location>
        <position position="1"/>
    </location>
</feature>
<keyword evidence="2" id="KW-1185">Reference proteome</keyword>
<reference evidence="1 2" key="1">
    <citation type="submission" date="2023-05" db="EMBL/GenBank/DDBJ databases">
        <title>B98-5 Cell Line De Novo Hybrid Assembly: An Optical Mapping Approach.</title>
        <authorList>
            <person name="Kananen K."/>
            <person name="Auerbach J.A."/>
            <person name="Kautto E."/>
            <person name="Blachly J.S."/>
        </authorList>
    </citation>
    <scope>NUCLEOTIDE SEQUENCE [LARGE SCALE GENOMIC DNA]</scope>
    <source>
        <strain evidence="1">B95-8</strain>
        <tissue evidence="1">Cell line</tissue>
    </source>
</reference>
<comment type="caution">
    <text evidence="1">The sequence shown here is derived from an EMBL/GenBank/DDBJ whole genome shotgun (WGS) entry which is preliminary data.</text>
</comment>